<keyword evidence="3 10" id="KW-0808">Transferase</keyword>
<keyword evidence="4 10" id="KW-0812">Transmembrane</keyword>
<dbReference type="OMA" id="HINMVAN"/>
<dbReference type="Pfam" id="PF01151">
    <property type="entry name" value="ELO"/>
    <property type="match status" value="1"/>
</dbReference>
<evidence type="ECO:0000256" key="6">
    <source>
        <dbReference type="ARBA" id="ARBA00022989"/>
    </source>
</evidence>
<evidence type="ECO:0000256" key="8">
    <source>
        <dbReference type="ARBA" id="ARBA00023136"/>
    </source>
</evidence>
<protein>
    <recommendedName>
        <fullName evidence="10">Elongation of fatty acids protein</fullName>
        <ecNumber evidence="10">2.3.1.-</ecNumber>
    </recommendedName>
</protein>
<dbReference type="GO" id="GO:0005789">
    <property type="term" value="C:endoplasmic reticulum membrane"/>
    <property type="evidence" value="ECO:0007669"/>
    <property type="project" value="TreeGrafter"/>
</dbReference>
<dbReference type="AlphaFoldDB" id="A0A0D2VTX4"/>
<gene>
    <name evidence="12" type="ORF">CAOG_005364</name>
</gene>
<dbReference type="InParanoid" id="A0A0D2VTX4"/>
<dbReference type="PhylomeDB" id="A0A0D2VTX4"/>
<reference evidence="13" key="1">
    <citation type="submission" date="2011-02" db="EMBL/GenBank/DDBJ databases">
        <title>The Genome Sequence of Capsaspora owczarzaki ATCC 30864.</title>
        <authorList>
            <person name="Russ C."/>
            <person name="Cuomo C."/>
            <person name="Burger G."/>
            <person name="Gray M.W."/>
            <person name="Holland P.W.H."/>
            <person name="King N."/>
            <person name="Lang F.B.F."/>
            <person name="Roger A.J."/>
            <person name="Ruiz-Trillo I."/>
            <person name="Young S.K."/>
            <person name="Zeng Q."/>
            <person name="Gargeya S."/>
            <person name="Alvarado L."/>
            <person name="Berlin A."/>
            <person name="Chapman S.B."/>
            <person name="Chen Z."/>
            <person name="Freedman E."/>
            <person name="Gellesch M."/>
            <person name="Goldberg J."/>
            <person name="Griggs A."/>
            <person name="Gujja S."/>
            <person name="Heilman E."/>
            <person name="Heiman D."/>
            <person name="Howarth C."/>
            <person name="Mehta T."/>
            <person name="Neiman D."/>
            <person name="Pearson M."/>
            <person name="Roberts A."/>
            <person name="Saif S."/>
            <person name="Shea T."/>
            <person name="Shenoy N."/>
            <person name="Sisk P."/>
            <person name="Stolte C."/>
            <person name="Sykes S."/>
            <person name="White J."/>
            <person name="Yandava C."/>
            <person name="Haas B."/>
            <person name="Nusbaum C."/>
            <person name="Birren B."/>
        </authorList>
    </citation>
    <scope>NUCLEOTIDE SEQUENCE</scope>
    <source>
        <strain evidence="13">ATCC 30864</strain>
    </source>
</reference>
<evidence type="ECO:0000256" key="11">
    <source>
        <dbReference type="SAM" id="MobiDB-lite"/>
    </source>
</evidence>
<comment type="similarity">
    <text evidence="10">Belongs to the ELO family.</text>
</comment>
<dbReference type="eggNOG" id="KOG3072">
    <property type="taxonomic scope" value="Eukaryota"/>
</dbReference>
<dbReference type="PANTHER" id="PTHR11157:SF126">
    <property type="entry name" value="ELONGATION OF VERY LONG CHAIN FATTY ACIDS PROTEIN"/>
    <property type="match status" value="1"/>
</dbReference>
<evidence type="ECO:0000256" key="1">
    <source>
        <dbReference type="ARBA" id="ARBA00004141"/>
    </source>
</evidence>
<evidence type="ECO:0000256" key="2">
    <source>
        <dbReference type="ARBA" id="ARBA00022516"/>
    </source>
</evidence>
<organism evidence="12 13">
    <name type="scientific">Capsaspora owczarzaki (strain ATCC 30864)</name>
    <dbReference type="NCBI Taxonomy" id="595528"/>
    <lineage>
        <taxon>Eukaryota</taxon>
        <taxon>Filasterea</taxon>
        <taxon>Capsaspora</taxon>
    </lineage>
</organism>
<comment type="subcellular location">
    <subcellularLocation>
        <location evidence="1">Membrane</location>
        <topology evidence="1">Multi-pass membrane protein</topology>
    </subcellularLocation>
</comment>
<name>A0A0D2VTX4_CAPO3</name>
<evidence type="ECO:0000256" key="10">
    <source>
        <dbReference type="RuleBase" id="RU361115"/>
    </source>
</evidence>
<dbReference type="PANTHER" id="PTHR11157">
    <property type="entry name" value="FATTY ACID ACYL TRANSFERASE-RELATED"/>
    <property type="match status" value="1"/>
</dbReference>
<feature type="transmembrane region" description="Helical" evidence="10">
    <location>
        <begin position="151"/>
        <end position="168"/>
    </location>
</feature>
<keyword evidence="13" id="KW-1185">Reference proteome</keyword>
<feature type="transmembrane region" description="Helical" evidence="10">
    <location>
        <begin position="218"/>
        <end position="235"/>
    </location>
</feature>
<keyword evidence="7 10" id="KW-0443">Lipid metabolism</keyword>
<keyword evidence="5 10" id="KW-0276">Fatty acid metabolism</keyword>
<feature type="transmembrane region" description="Helical" evidence="10">
    <location>
        <begin position="53"/>
        <end position="71"/>
    </location>
</feature>
<feature type="transmembrane region" description="Helical" evidence="10">
    <location>
        <begin position="98"/>
        <end position="119"/>
    </location>
</feature>
<dbReference type="GO" id="GO:0034626">
    <property type="term" value="P:fatty acid elongation, polyunsaturated fatty acid"/>
    <property type="evidence" value="ECO:0007669"/>
    <property type="project" value="TreeGrafter"/>
</dbReference>
<dbReference type="GO" id="GO:0030148">
    <property type="term" value="P:sphingolipid biosynthetic process"/>
    <property type="evidence" value="ECO:0007669"/>
    <property type="project" value="TreeGrafter"/>
</dbReference>
<keyword evidence="8 10" id="KW-0472">Membrane</keyword>
<evidence type="ECO:0000256" key="9">
    <source>
        <dbReference type="ARBA" id="ARBA00023160"/>
    </source>
</evidence>
<dbReference type="RefSeq" id="XP_004347049.1">
    <property type="nucleotide sequence ID" value="XM_004346999.2"/>
</dbReference>
<feature type="transmembrane region" description="Helical" evidence="10">
    <location>
        <begin position="12"/>
        <end position="32"/>
    </location>
</feature>
<evidence type="ECO:0000313" key="12">
    <source>
        <dbReference type="EMBL" id="KJE94782.1"/>
    </source>
</evidence>
<dbReference type="GO" id="GO:0042761">
    <property type="term" value="P:very long-chain fatty acid biosynthetic process"/>
    <property type="evidence" value="ECO:0007669"/>
    <property type="project" value="TreeGrafter"/>
</dbReference>
<evidence type="ECO:0000256" key="3">
    <source>
        <dbReference type="ARBA" id="ARBA00022679"/>
    </source>
</evidence>
<dbReference type="OrthoDB" id="434092at2759"/>
<keyword evidence="9 10" id="KW-0275">Fatty acid biosynthesis</keyword>
<keyword evidence="6 10" id="KW-1133">Transmembrane helix</keyword>
<dbReference type="STRING" id="595528.A0A0D2VTX4"/>
<dbReference type="InterPro" id="IPR002076">
    <property type="entry name" value="ELO_fam"/>
</dbReference>
<dbReference type="EC" id="2.3.1.-" evidence="10"/>
<dbReference type="EMBL" id="KE346367">
    <property type="protein sequence ID" value="KJE94782.1"/>
    <property type="molecule type" value="Genomic_DNA"/>
</dbReference>
<evidence type="ECO:0000256" key="7">
    <source>
        <dbReference type="ARBA" id="ARBA00023098"/>
    </source>
</evidence>
<feature type="transmembrane region" description="Helical" evidence="10">
    <location>
        <begin position="188"/>
        <end position="206"/>
    </location>
</feature>
<proteinExistence type="inferred from homology"/>
<dbReference type="GO" id="GO:0019367">
    <property type="term" value="P:fatty acid elongation, saturated fatty acid"/>
    <property type="evidence" value="ECO:0007669"/>
    <property type="project" value="TreeGrafter"/>
</dbReference>
<feature type="transmembrane region" description="Helical" evidence="10">
    <location>
        <begin position="126"/>
        <end position="145"/>
    </location>
</feature>
<dbReference type="GO" id="GO:0034625">
    <property type="term" value="P:fatty acid elongation, monounsaturated fatty acid"/>
    <property type="evidence" value="ECO:0007669"/>
    <property type="project" value="TreeGrafter"/>
</dbReference>
<evidence type="ECO:0000313" key="13">
    <source>
        <dbReference type="Proteomes" id="UP000008743"/>
    </source>
</evidence>
<accession>A0A0D2VTX4</accession>
<comment type="catalytic activity">
    <reaction evidence="10">
        <text>an acyl-CoA + malonyl-CoA + H(+) = a 3-oxoacyl-CoA + CO2 + CoA</text>
        <dbReference type="Rhea" id="RHEA:50252"/>
        <dbReference type="ChEBI" id="CHEBI:15378"/>
        <dbReference type="ChEBI" id="CHEBI:16526"/>
        <dbReference type="ChEBI" id="CHEBI:57287"/>
        <dbReference type="ChEBI" id="CHEBI:57384"/>
        <dbReference type="ChEBI" id="CHEBI:58342"/>
        <dbReference type="ChEBI" id="CHEBI:90726"/>
    </reaction>
    <physiologicalReaction direction="left-to-right" evidence="10">
        <dbReference type="Rhea" id="RHEA:50253"/>
    </physiologicalReaction>
</comment>
<evidence type="ECO:0000256" key="4">
    <source>
        <dbReference type="ARBA" id="ARBA00022692"/>
    </source>
</evidence>
<sequence>MPEWQKTAEWPLASFSTMVALMGGYVVVIKGLQAFMKNREALRCTMAGHVHNVIMTALSAYVFFGMGYDVIQNWKENNFDPSLAVCDPELKLSKNADYWFWIFYVSKFYEYIDTILLVLRKKPVIFLHAYHHFITASIVWAAWIFPGASNWVGPITNAFVHIWMYAYYMAADFGLSRKWGAYITKIQLTQFMGCIALWACVGLAMIPDNSCKTPAESFSWLCLQYVIFLYLFRRFDSKRNGKKPAAATATKSVAASAAGNEVEDKKRE</sequence>
<feature type="region of interest" description="Disordered" evidence="11">
    <location>
        <begin position="241"/>
        <end position="268"/>
    </location>
</feature>
<dbReference type="GO" id="GO:0009922">
    <property type="term" value="F:fatty acid elongase activity"/>
    <property type="evidence" value="ECO:0007669"/>
    <property type="project" value="InterPro"/>
</dbReference>
<keyword evidence="2 10" id="KW-0444">Lipid biosynthesis</keyword>
<feature type="compositionally biased region" description="Low complexity" evidence="11">
    <location>
        <begin position="245"/>
        <end position="258"/>
    </location>
</feature>
<dbReference type="Proteomes" id="UP000008743">
    <property type="component" value="Unassembled WGS sequence"/>
</dbReference>
<evidence type="ECO:0000256" key="5">
    <source>
        <dbReference type="ARBA" id="ARBA00022832"/>
    </source>
</evidence>